<dbReference type="InterPro" id="IPR001296">
    <property type="entry name" value="Glyco_trans_1"/>
</dbReference>
<protein>
    <submittedName>
        <fullName evidence="3">Glycosyltransferase family 4 protein</fullName>
    </submittedName>
</protein>
<evidence type="ECO:0000259" key="2">
    <source>
        <dbReference type="Pfam" id="PF00534"/>
    </source>
</evidence>
<feature type="domain" description="Glycosyl transferase family 1" evidence="2">
    <location>
        <begin position="165"/>
        <end position="326"/>
    </location>
</feature>
<dbReference type="PANTHER" id="PTHR46401">
    <property type="entry name" value="GLYCOSYLTRANSFERASE WBBK-RELATED"/>
    <property type="match status" value="1"/>
</dbReference>
<proteinExistence type="predicted"/>
<keyword evidence="4" id="KW-1185">Reference proteome</keyword>
<accession>A0A947DIG4</accession>
<gene>
    <name evidence="3" type="ORF">IXB50_17805</name>
</gene>
<dbReference type="SUPFAM" id="SSF53756">
    <property type="entry name" value="UDP-Glycosyltransferase/glycogen phosphorylase"/>
    <property type="match status" value="1"/>
</dbReference>
<dbReference type="Pfam" id="PF00534">
    <property type="entry name" value="Glycos_transf_1"/>
    <property type="match status" value="1"/>
</dbReference>
<evidence type="ECO:0000313" key="3">
    <source>
        <dbReference type="EMBL" id="MBT9317283.1"/>
    </source>
</evidence>
<reference evidence="3" key="1">
    <citation type="submission" date="2020-11" db="EMBL/GenBank/DDBJ databases">
        <authorList>
            <person name="Konstantinou D."/>
            <person name="Gkelis S."/>
            <person name="Popin R."/>
            <person name="Fewer D."/>
            <person name="Sivonen K."/>
        </authorList>
    </citation>
    <scope>NUCLEOTIDE SEQUENCE</scope>
    <source>
        <strain evidence="3">TAU-MAC 1115</strain>
    </source>
</reference>
<dbReference type="Gene3D" id="3.40.50.2000">
    <property type="entry name" value="Glycogen Phosphorylase B"/>
    <property type="match status" value="2"/>
</dbReference>
<name>A0A947DIG4_9CYAN</name>
<evidence type="ECO:0000313" key="4">
    <source>
        <dbReference type="Proteomes" id="UP000717364"/>
    </source>
</evidence>
<reference evidence="3" key="2">
    <citation type="journal article" date="2021" name="Mar. Drugs">
        <title>Genome Reduction and Secondary Metabolism of the Marine Sponge-Associated Cyanobacterium Leptothoe.</title>
        <authorList>
            <person name="Konstantinou D."/>
            <person name="Popin R.V."/>
            <person name="Fewer D.P."/>
            <person name="Sivonen K."/>
            <person name="Gkelis S."/>
        </authorList>
    </citation>
    <scope>NUCLEOTIDE SEQUENCE</scope>
    <source>
        <strain evidence="3">TAU-MAC 1115</strain>
    </source>
</reference>
<dbReference type="GO" id="GO:0009103">
    <property type="term" value="P:lipopolysaccharide biosynthetic process"/>
    <property type="evidence" value="ECO:0007669"/>
    <property type="project" value="TreeGrafter"/>
</dbReference>
<evidence type="ECO:0000256" key="1">
    <source>
        <dbReference type="ARBA" id="ARBA00022679"/>
    </source>
</evidence>
<dbReference type="AlphaFoldDB" id="A0A947DIG4"/>
<keyword evidence="1" id="KW-0808">Transferase</keyword>
<comment type="caution">
    <text evidence="3">The sequence shown here is derived from an EMBL/GenBank/DDBJ whole genome shotgun (WGS) entry which is preliminary data.</text>
</comment>
<dbReference type="PANTHER" id="PTHR46401:SF2">
    <property type="entry name" value="GLYCOSYLTRANSFERASE WBBK-RELATED"/>
    <property type="match status" value="1"/>
</dbReference>
<organism evidence="3 4">
    <name type="scientific">Leptothoe spongobia TAU-MAC 1115</name>
    <dbReference type="NCBI Taxonomy" id="1967444"/>
    <lineage>
        <taxon>Bacteria</taxon>
        <taxon>Bacillati</taxon>
        <taxon>Cyanobacteriota</taxon>
        <taxon>Cyanophyceae</taxon>
        <taxon>Nodosilineales</taxon>
        <taxon>Cymatolegaceae</taxon>
        <taxon>Leptothoe</taxon>
        <taxon>Leptothoe spongobia</taxon>
    </lineage>
</organism>
<sequence>MKSLFIPRGSTENNPYQRQLADSLEELGVDIDYLSHQSFFLLKVFRIQKPHVLHFHWLHSFIVKSNFIKSFTSSLLFISQIFILRLFGSKIVWTVHNLKNHDNLYINLDKKVTSLFAKLSHRIIAHCDAAKKEIIREFGLHDDNKVCVIPHGNYISSYENIVGKTDSRKYLGLEDKDTVFLFLGLIRPYKGVLELIESFKLINDNRVKLLIVGKVWGDDLAFYKSVEEGCNSDPRISFIPGFVPNDRLQVYFNASDVVVFPYQNILTSGAVLLAMSFGKACIAPRLGCIAEALDDVGSFLYDVSDAHGLQKSIQLAIQEKEDLSSMGIHNLELSNQYNWPRISKITLDVYNLCIEKS</sequence>
<dbReference type="CDD" id="cd03801">
    <property type="entry name" value="GT4_PimA-like"/>
    <property type="match status" value="1"/>
</dbReference>
<dbReference type="Proteomes" id="UP000717364">
    <property type="component" value="Unassembled WGS sequence"/>
</dbReference>
<dbReference type="GO" id="GO:0016757">
    <property type="term" value="F:glycosyltransferase activity"/>
    <property type="evidence" value="ECO:0007669"/>
    <property type="project" value="InterPro"/>
</dbReference>
<dbReference type="EMBL" id="JADOES010000042">
    <property type="protein sequence ID" value="MBT9317283.1"/>
    <property type="molecule type" value="Genomic_DNA"/>
</dbReference>